<protein>
    <recommendedName>
        <fullName evidence="4">Invertebrate defensins family profile domain-containing protein</fullName>
    </recommendedName>
</protein>
<dbReference type="Proteomes" id="UP000225277">
    <property type="component" value="Unassembled WGS sequence"/>
</dbReference>
<gene>
    <name evidence="2" type="ORF">RCC_10990</name>
</gene>
<dbReference type="AlphaFoldDB" id="A0A2D3VKX2"/>
<keyword evidence="1" id="KW-0732">Signal</keyword>
<feature type="signal peptide" evidence="1">
    <location>
        <begin position="1"/>
        <end position="19"/>
    </location>
</feature>
<proteinExistence type="predicted"/>
<dbReference type="RefSeq" id="XP_023631984.1">
    <property type="nucleotide sequence ID" value="XM_023776216.1"/>
</dbReference>
<sequence>MQFRSFLAILLPFITFAAASPLATPDDIEARQLNQLLLCPLLGTGLCSVQCQLKTSTAGQCSPDYKCYCQDAAGTIIT</sequence>
<evidence type="ECO:0000313" key="2">
    <source>
        <dbReference type="EMBL" id="CZT25261.1"/>
    </source>
</evidence>
<organism evidence="2 3">
    <name type="scientific">Ramularia collo-cygni</name>
    <dbReference type="NCBI Taxonomy" id="112498"/>
    <lineage>
        <taxon>Eukaryota</taxon>
        <taxon>Fungi</taxon>
        <taxon>Dikarya</taxon>
        <taxon>Ascomycota</taxon>
        <taxon>Pezizomycotina</taxon>
        <taxon>Dothideomycetes</taxon>
        <taxon>Dothideomycetidae</taxon>
        <taxon>Mycosphaerellales</taxon>
        <taxon>Mycosphaerellaceae</taxon>
        <taxon>Ramularia</taxon>
    </lineage>
</organism>
<evidence type="ECO:0000313" key="3">
    <source>
        <dbReference type="Proteomes" id="UP000225277"/>
    </source>
</evidence>
<keyword evidence="3" id="KW-1185">Reference proteome</keyword>
<reference evidence="2 3" key="1">
    <citation type="submission" date="2016-03" db="EMBL/GenBank/DDBJ databases">
        <authorList>
            <person name="Ploux O."/>
        </authorList>
    </citation>
    <scope>NUCLEOTIDE SEQUENCE [LARGE SCALE GENOMIC DNA]</scope>
    <source>
        <strain evidence="2 3">URUG2</strain>
    </source>
</reference>
<dbReference type="EMBL" id="FJUY01000026">
    <property type="protein sequence ID" value="CZT25261.1"/>
    <property type="molecule type" value="Genomic_DNA"/>
</dbReference>
<accession>A0A2D3VKX2</accession>
<evidence type="ECO:0008006" key="4">
    <source>
        <dbReference type="Google" id="ProtNLM"/>
    </source>
</evidence>
<dbReference type="GeneID" id="35606024"/>
<evidence type="ECO:0000256" key="1">
    <source>
        <dbReference type="SAM" id="SignalP"/>
    </source>
</evidence>
<name>A0A2D3VKX2_9PEZI</name>
<feature type="chain" id="PRO_5013635842" description="Invertebrate defensins family profile domain-containing protein" evidence="1">
    <location>
        <begin position="20"/>
        <end position="78"/>
    </location>
</feature>